<evidence type="ECO:0000313" key="3">
    <source>
        <dbReference type="Proteomes" id="UP000032229"/>
    </source>
</evidence>
<evidence type="ECO:0000313" key="2">
    <source>
        <dbReference type="EMBL" id="AJR05026.1"/>
    </source>
</evidence>
<dbReference type="InterPro" id="IPR001387">
    <property type="entry name" value="Cro/C1-type_HTH"/>
</dbReference>
<reference evidence="2 3" key="1">
    <citation type="submission" date="2014-02" db="EMBL/GenBank/DDBJ databases">
        <authorList>
            <person name="Young C.-C."/>
            <person name="Hameed A."/>
            <person name="Huang H.-C."/>
            <person name="Shahina M."/>
        </authorList>
    </citation>
    <scope>NUCLEOTIDE SEQUENCE [LARGE SCALE GENOMIC DNA]</scope>
    <source>
        <strain evidence="2 3">CC-SAMT-1</strain>
    </source>
</reference>
<dbReference type="KEGG" id="sze:AW14_14720"/>
<dbReference type="EMBL" id="CP007202">
    <property type="protein sequence ID" value="AJR05026.1"/>
    <property type="molecule type" value="Genomic_DNA"/>
</dbReference>
<accession>A0A0C5W107</accession>
<dbReference type="PROSITE" id="PS50943">
    <property type="entry name" value="HTH_CROC1"/>
    <property type="match status" value="1"/>
</dbReference>
<dbReference type="GO" id="GO:0003677">
    <property type="term" value="F:DNA binding"/>
    <property type="evidence" value="ECO:0007669"/>
    <property type="project" value="InterPro"/>
</dbReference>
<dbReference type="Proteomes" id="UP000032229">
    <property type="component" value="Chromosome"/>
</dbReference>
<dbReference type="SUPFAM" id="SSF47413">
    <property type="entry name" value="lambda repressor-like DNA-binding domains"/>
    <property type="match status" value="1"/>
</dbReference>
<gene>
    <name evidence="2" type="ORF">AW14_14720</name>
</gene>
<dbReference type="STRING" id="1454006.AW14_14720"/>
<dbReference type="AlphaFoldDB" id="A0A0C5W107"/>
<dbReference type="RefSeq" id="WP_044639417.1">
    <property type="nucleotide sequence ID" value="NZ_CP007202.1"/>
</dbReference>
<dbReference type="HOGENOM" id="CLU_952820_0_0_10"/>
<sequence length="292" mass="34841">MKKYNSIGELFIDYRKFYNLSQTDFANLINVDLRTVQRWEKDLNLIKSEKEEDIVLATLMPYQLVHNLNATIPIPTFYNFKTRKYSLSGQNIELPKLGWYLDQIDIESNNLRTIDFDFDIKHLEQFIDSQKRDNTYVNYDLIKEATRLLPELNFVFTGKSGYYAGHCIVLPINEATYENLKTRKISNKDLRASNLINYKNLERPIFYRYDITGDSNDSVFYIMAKFFRFFRNMENKNYLFCGYTERDDNYKLNLQVGLNIVWEDKILQKELELDYPPRFLEGDFNAYLSSIE</sequence>
<dbReference type="OrthoDB" id="1410291at2"/>
<feature type="domain" description="HTH cro/C1-type" evidence="1">
    <location>
        <begin position="11"/>
        <end position="50"/>
    </location>
</feature>
<dbReference type="Gene3D" id="1.10.260.40">
    <property type="entry name" value="lambda repressor-like DNA-binding domains"/>
    <property type="match status" value="1"/>
</dbReference>
<name>A0A0C5W107_9FLAO</name>
<evidence type="ECO:0000259" key="1">
    <source>
        <dbReference type="PROSITE" id="PS50943"/>
    </source>
</evidence>
<protein>
    <recommendedName>
        <fullName evidence="1">HTH cro/C1-type domain-containing protein</fullName>
    </recommendedName>
</protein>
<proteinExistence type="predicted"/>
<keyword evidence="3" id="KW-1185">Reference proteome</keyword>
<dbReference type="CDD" id="cd00093">
    <property type="entry name" value="HTH_XRE"/>
    <property type="match status" value="1"/>
</dbReference>
<dbReference type="InterPro" id="IPR010982">
    <property type="entry name" value="Lambda_DNA-bd_dom_sf"/>
</dbReference>
<organism evidence="2 3">
    <name type="scientific">Siansivirga zeaxanthinifaciens CC-SAMT-1</name>
    <dbReference type="NCBI Taxonomy" id="1454006"/>
    <lineage>
        <taxon>Bacteria</taxon>
        <taxon>Pseudomonadati</taxon>
        <taxon>Bacteroidota</taxon>
        <taxon>Flavobacteriia</taxon>
        <taxon>Flavobacteriales</taxon>
        <taxon>Flavobacteriaceae</taxon>
        <taxon>Siansivirga</taxon>
    </lineage>
</organism>